<keyword evidence="4" id="KW-0456">Lyase</keyword>
<dbReference type="GO" id="GO:0004497">
    <property type="term" value="F:monooxygenase activity"/>
    <property type="evidence" value="ECO:0000318"/>
    <property type="project" value="GO_Central"/>
</dbReference>
<keyword evidence="3 5" id="KW-0408">Iron</keyword>
<dbReference type="Gene3D" id="1.10.630.10">
    <property type="entry name" value="Cytochrome P450"/>
    <property type="match status" value="1"/>
</dbReference>
<evidence type="ECO:0000313" key="6">
    <source>
        <dbReference type="EMBL" id="KAJ0205273.1"/>
    </source>
</evidence>
<dbReference type="GO" id="GO:0005506">
    <property type="term" value="F:iron ion binding"/>
    <property type="evidence" value="ECO:0007669"/>
    <property type="project" value="InterPro"/>
</dbReference>
<dbReference type="EMBL" id="NBSK02000005">
    <property type="protein sequence ID" value="KAJ0205273.1"/>
    <property type="molecule type" value="Genomic_DNA"/>
</dbReference>
<evidence type="ECO:0000256" key="2">
    <source>
        <dbReference type="ARBA" id="ARBA00022723"/>
    </source>
</evidence>
<dbReference type="CDD" id="cd11071">
    <property type="entry name" value="CYP74"/>
    <property type="match status" value="1"/>
</dbReference>
<feature type="binding site" description="axial binding residue" evidence="5">
    <location>
        <position position="434"/>
    </location>
    <ligand>
        <name>heme</name>
        <dbReference type="ChEBI" id="CHEBI:30413"/>
    </ligand>
    <ligandPart>
        <name>Fe</name>
        <dbReference type="ChEBI" id="CHEBI:18248"/>
    </ligandPart>
</feature>
<keyword evidence="1 5" id="KW-0349">Heme</keyword>
<reference evidence="6 7" key="1">
    <citation type="journal article" date="2017" name="Nat. Commun.">
        <title>Genome assembly with in vitro proximity ligation data and whole-genome triplication in lettuce.</title>
        <authorList>
            <person name="Reyes-Chin-Wo S."/>
            <person name="Wang Z."/>
            <person name="Yang X."/>
            <person name="Kozik A."/>
            <person name="Arikit S."/>
            <person name="Song C."/>
            <person name="Xia L."/>
            <person name="Froenicke L."/>
            <person name="Lavelle D.O."/>
            <person name="Truco M.J."/>
            <person name="Xia R."/>
            <person name="Zhu S."/>
            <person name="Xu C."/>
            <person name="Xu H."/>
            <person name="Xu X."/>
            <person name="Cox K."/>
            <person name="Korf I."/>
            <person name="Meyers B.C."/>
            <person name="Michelmore R.W."/>
        </authorList>
    </citation>
    <scope>NUCLEOTIDE SEQUENCE [LARGE SCALE GENOMIC DNA]</scope>
    <source>
        <strain evidence="7">cv. Salinas</strain>
        <tissue evidence="6">Seedlings</tissue>
    </source>
</reference>
<dbReference type="GO" id="GO:0016705">
    <property type="term" value="F:oxidoreductase activity, acting on paired donors, with incorporation or reduction of molecular oxygen"/>
    <property type="evidence" value="ECO:0007669"/>
    <property type="project" value="InterPro"/>
</dbReference>
<evidence type="ECO:0000256" key="5">
    <source>
        <dbReference type="PIRSR" id="PIRSR602403-1"/>
    </source>
</evidence>
<sequence>MASSSSDHPASSSQLSLRKIPGSYGLPFFGPIKDRYDYFYNQGQDEFFKTRIKKYNSTVFRINMPPGPFISSNSKVVAVLDSKSFTILFDNDKVEKKNILDGTYMPSTSFFGGYRVCAFLDTTESNHHALKSFFLSFLASSHKKFIPYLRTSLSELFESLENEITDKKSADFNKHSDNLAFDFVFKLVTGVLPSETKLNSKGPGIITTWLALQLAPLGTAGLKYVPGFLEDIIHTVRLPFFLIKSGYKKLYNAVFDSASLLLDEAEKLGMKREEACHNLVFLTGFNAFGGMKVLFPTLIKWIGSGGENLHRRLAEEIRAVVKEEGDITFSALEKMPLTKSAVYETLRIDPPVQFQYAKAREDIVVESHDAAFQIKKGEIIFGYQPLATKDPKVFENPDDFIADRFVGEGEKLINYVYWSNARETEQPSAENKQCPAKDLVVLCCRLMLVELFLRYDTFTVDIGKFSALGTPVTITSFTKAT</sequence>
<dbReference type="InterPro" id="IPR036396">
    <property type="entry name" value="Cyt_P450_sf"/>
</dbReference>
<dbReference type="PANTHER" id="PTHR24286:SF302">
    <property type="entry name" value="ALLENE OXIDE SYNTHASE 2"/>
    <property type="match status" value="1"/>
</dbReference>
<evidence type="ECO:0008006" key="8">
    <source>
        <dbReference type="Google" id="ProtNLM"/>
    </source>
</evidence>
<organism evidence="6 7">
    <name type="scientific">Lactuca sativa</name>
    <name type="common">Garden lettuce</name>
    <dbReference type="NCBI Taxonomy" id="4236"/>
    <lineage>
        <taxon>Eukaryota</taxon>
        <taxon>Viridiplantae</taxon>
        <taxon>Streptophyta</taxon>
        <taxon>Embryophyta</taxon>
        <taxon>Tracheophyta</taxon>
        <taxon>Spermatophyta</taxon>
        <taxon>Magnoliopsida</taxon>
        <taxon>eudicotyledons</taxon>
        <taxon>Gunneridae</taxon>
        <taxon>Pentapetalae</taxon>
        <taxon>asterids</taxon>
        <taxon>campanulids</taxon>
        <taxon>Asterales</taxon>
        <taxon>Asteraceae</taxon>
        <taxon>Cichorioideae</taxon>
        <taxon>Cichorieae</taxon>
        <taxon>Lactucinae</taxon>
        <taxon>Lactuca</taxon>
    </lineage>
</organism>
<dbReference type="PANTHER" id="PTHR24286">
    <property type="entry name" value="CYTOCHROME P450 26"/>
    <property type="match status" value="1"/>
</dbReference>
<comment type="cofactor">
    <cofactor evidence="5">
        <name>heme</name>
        <dbReference type="ChEBI" id="CHEBI:30413"/>
    </cofactor>
</comment>
<dbReference type="GO" id="GO:0006631">
    <property type="term" value="P:fatty acid metabolic process"/>
    <property type="evidence" value="ECO:0007669"/>
    <property type="project" value="UniProtKB-ARBA"/>
</dbReference>
<evidence type="ECO:0000313" key="7">
    <source>
        <dbReference type="Proteomes" id="UP000235145"/>
    </source>
</evidence>
<dbReference type="OrthoDB" id="2789670at2759"/>
<dbReference type="Gramene" id="rna-gnl|WGS:NBSK|LSAT_5X117261_mrna">
    <property type="protein sequence ID" value="cds-PLY97654.1"/>
    <property type="gene ID" value="gene-LSAT_5X117261"/>
</dbReference>
<keyword evidence="7" id="KW-1185">Reference proteome</keyword>
<dbReference type="Proteomes" id="UP000235145">
    <property type="component" value="Unassembled WGS sequence"/>
</dbReference>
<dbReference type="InterPro" id="IPR001128">
    <property type="entry name" value="Cyt_P450"/>
</dbReference>
<name>A0A9R1VFN1_LACSA</name>
<evidence type="ECO:0000256" key="1">
    <source>
        <dbReference type="ARBA" id="ARBA00022617"/>
    </source>
</evidence>
<accession>A0A9R1VFN1</accession>
<proteinExistence type="predicted"/>
<evidence type="ECO:0000256" key="4">
    <source>
        <dbReference type="ARBA" id="ARBA00023239"/>
    </source>
</evidence>
<gene>
    <name evidence="6" type="ORF">LSAT_V11C500271220</name>
</gene>
<dbReference type="AlphaFoldDB" id="A0A9R1VFN1"/>
<dbReference type="Pfam" id="PF00067">
    <property type="entry name" value="p450"/>
    <property type="match status" value="1"/>
</dbReference>
<dbReference type="FunFam" id="1.10.630.10:FF:000024">
    <property type="entry name" value="Allene oxide synthase, chloroplastic"/>
    <property type="match status" value="1"/>
</dbReference>
<comment type="caution">
    <text evidence="6">The sequence shown here is derived from an EMBL/GenBank/DDBJ whole genome shotgun (WGS) entry which is preliminary data.</text>
</comment>
<dbReference type="GO" id="GO:0016829">
    <property type="term" value="F:lyase activity"/>
    <property type="evidence" value="ECO:0007669"/>
    <property type="project" value="UniProtKB-KW"/>
</dbReference>
<protein>
    <recommendedName>
        <fullName evidence="8">Allene oxide synthase</fullName>
    </recommendedName>
</protein>
<dbReference type="InterPro" id="IPR002403">
    <property type="entry name" value="Cyt_P450_E_grp-IV"/>
</dbReference>
<dbReference type="PRINTS" id="PR00465">
    <property type="entry name" value="EP450IV"/>
</dbReference>
<dbReference type="GO" id="GO:0020037">
    <property type="term" value="F:heme binding"/>
    <property type="evidence" value="ECO:0007669"/>
    <property type="project" value="InterPro"/>
</dbReference>
<dbReference type="SUPFAM" id="SSF48264">
    <property type="entry name" value="Cytochrome P450"/>
    <property type="match status" value="1"/>
</dbReference>
<keyword evidence="2 5" id="KW-0479">Metal-binding</keyword>
<evidence type="ECO:0000256" key="3">
    <source>
        <dbReference type="ARBA" id="ARBA00023004"/>
    </source>
</evidence>